<evidence type="ECO:0000313" key="11">
    <source>
        <dbReference type="Proteomes" id="UP000195918"/>
    </source>
</evidence>
<protein>
    <recommendedName>
        <fullName evidence="7">D-alanine--D-alanyl carrier protein ligase</fullName>
        <shortName evidence="7">DCL</shortName>
        <ecNumber evidence="7">6.2.1.54</ecNumber>
    </recommendedName>
    <alternativeName>
        <fullName evidence="7">D-alanine--poly(phosphoribitol) ligase subunit 1</fullName>
    </alternativeName>
    <alternativeName>
        <fullName evidence="7">D-alanine-activating enzyme</fullName>
        <shortName evidence="7">DAE</shortName>
    </alternativeName>
</protein>
<dbReference type="PANTHER" id="PTHR45398:SF1">
    <property type="entry name" value="ENZYME, PUTATIVE (JCVI)-RELATED"/>
    <property type="match status" value="1"/>
</dbReference>
<evidence type="ECO:0000256" key="1">
    <source>
        <dbReference type="ARBA" id="ARBA00022490"/>
    </source>
</evidence>
<evidence type="ECO:0000256" key="6">
    <source>
        <dbReference type="ARBA" id="ARBA00061336"/>
    </source>
</evidence>
<dbReference type="GO" id="GO:0005737">
    <property type="term" value="C:cytoplasm"/>
    <property type="evidence" value="ECO:0007669"/>
    <property type="project" value="UniProtKB-SubCell"/>
</dbReference>
<evidence type="ECO:0000259" key="8">
    <source>
        <dbReference type="Pfam" id="PF00501"/>
    </source>
</evidence>
<dbReference type="SUPFAM" id="SSF56801">
    <property type="entry name" value="Acetyl-CoA synthetase-like"/>
    <property type="match status" value="1"/>
</dbReference>
<comment type="subcellular location">
    <subcellularLocation>
        <location evidence="7">Cytoplasm</location>
    </subcellularLocation>
</comment>
<feature type="binding site" evidence="7">
    <location>
        <position position="491"/>
    </location>
    <ligand>
        <name>ATP</name>
        <dbReference type="ChEBI" id="CHEBI:30616"/>
    </ligand>
</feature>
<accession>A0A1X6WNU3</accession>
<dbReference type="Proteomes" id="UP000195918">
    <property type="component" value="Unassembled WGS sequence"/>
</dbReference>
<gene>
    <name evidence="7" type="primary">dltA</name>
    <name evidence="10" type="ORF">FM121_07765</name>
</gene>
<dbReference type="GO" id="GO:0070395">
    <property type="term" value="P:lipoteichoic acid biosynthetic process"/>
    <property type="evidence" value="ECO:0007669"/>
    <property type="project" value="UniProtKB-UniRule"/>
</dbReference>
<dbReference type="OrthoDB" id="9765680at2"/>
<feature type="domain" description="AMP-dependent synthetase/ligase" evidence="8">
    <location>
        <begin position="10"/>
        <end position="358"/>
    </location>
</feature>
<organism evidence="10 11">
    <name type="scientific">Vagococcus fluvialis bH819</name>
    <dbReference type="NCBI Taxonomy" id="1255619"/>
    <lineage>
        <taxon>Bacteria</taxon>
        <taxon>Bacillati</taxon>
        <taxon>Bacillota</taxon>
        <taxon>Bacilli</taxon>
        <taxon>Lactobacillales</taxon>
        <taxon>Enterococcaceae</taxon>
        <taxon>Vagococcus</taxon>
    </lineage>
</organism>
<keyword evidence="3 7" id="KW-0547">Nucleotide-binding</keyword>
<feature type="domain" description="AMP-binding enzyme C-terminal" evidence="9">
    <location>
        <begin position="412"/>
        <end position="491"/>
    </location>
</feature>
<dbReference type="Pfam" id="PF00501">
    <property type="entry name" value="AMP-binding"/>
    <property type="match status" value="1"/>
</dbReference>
<comment type="function">
    <text evidence="5 7">Catalyzes the first step in the D-alanylation of lipoteichoic acid (LTA), the activation of D-alanine and its transfer onto the D-alanyl carrier protein (Dcp) DltC. In an ATP-dependent two-step reaction, forms a high energy D-alanyl-AMP intermediate, followed by transfer of the D-alanyl residue as a thiol ester to the phosphopantheinyl prosthetic group of the Dcp. D-alanylation of LTA plays an important role in modulating the properties of the cell wall in Gram-positive bacteria, influencing the net charge of the cell wall.</text>
</comment>
<comment type="pathway">
    <text evidence="7">Cell wall biogenesis; lipoteichoic acid biosynthesis.</text>
</comment>
<keyword evidence="1 7" id="KW-0963">Cytoplasm</keyword>
<dbReference type="InterPro" id="IPR044507">
    <property type="entry name" value="DltA-like"/>
</dbReference>
<evidence type="ECO:0000259" key="9">
    <source>
        <dbReference type="Pfam" id="PF13193"/>
    </source>
</evidence>
<feature type="binding site" evidence="7">
    <location>
        <position position="381"/>
    </location>
    <ligand>
        <name>ATP</name>
        <dbReference type="ChEBI" id="CHEBI:30616"/>
    </ligand>
</feature>
<dbReference type="Gene3D" id="3.30.300.30">
    <property type="match status" value="1"/>
</dbReference>
<dbReference type="EMBL" id="FWFD01000009">
    <property type="protein sequence ID" value="SLM85984.1"/>
    <property type="molecule type" value="Genomic_DNA"/>
</dbReference>
<dbReference type="InterPro" id="IPR042099">
    <property type="entry name" value="ANL_N_sf"/>
</dbReference>
<dbReference type="InterPro" id="IPR000873">
    <property type="entry name" value="AMP-dep_synth/lig_dom"/>
</dbReference>
<dbReference type="HAMAP" id="MF_00593">
    <property type="entry name" value="DltA"/>
    <property type="match status" value="1"/>
</dbReference>
<comment type="similarity">
    <text evidence="6 7">Belongs to the ATP-dependent AMP-binding enzyme family. DltA subfamily.</text>
</comment>
<dbReference type="Gene3D" id="3.40.50.12780">
    <property type="entry name" value="N-terminal domain of ligase-like"/>
    <property type="match status" value="1"/>
</dbReference>
<evidence type="ECO:0000256" key="7">
    <source>
        <dbReference type="HAMAP-Rule" id="MF_00593"/>
    </source>
</evidence>
<dbReference type="GO" id="GO:0005524">
    <property type="term" value="F:ATP binding"/>
    <property type="evidence" value="ECO:0007669"/>
    <property type="project" value="UniProtKB-KW"/>
</dbReference>
<comment type="catalytic activity">
    <reaction evidence="7">
        <text>holo-[D-alanyl-carrier protein] + D-alanine + ATP = D-alanyl-[D-alanyl-carrier protein] + AMP + diphosphate</text>
        <dbReference type="Rhea" id="RHEA:55132"/>
        <dbReference type="Rhea" id="RHEA-COMP:14102"/>
        <dbReference type="Rhea" id="RHEA-COMP:14103"/>
        <dbReference type="ChEBI" id="CHEBI:30616"/>
        <dbReference type="ChEBI" id="CHEBI:33019"/>
        <dbReference type="ChEBI" id="CHEBI:57416"/>
        <dbReference type="ChEBI" id="CHEBI:64479"/>
        <dbReference type="ChEBI" id="CHEBI:138620"/>
        <dbReference type="ChEBI" id="CHEBI:456215"/>
        <dbReference type="EC" id="6.2.1.54"/>
    </reaction>
</comment>
<dbReference type="GO" id="GO:0047473">
    <property type="term" value="F:D-alanine [D-alanyl carrier protein] ligase activity"/>
    <property type="evidence" value="ECO:0007669"/>
    <property type="project" value="UniProtKB-UniRule"/>
</dbReference>
<reference evidence="11" key="1">
    <citation type="submission" date="2017-02" db="EMBL/GenBank/DDBJ databases">
        <authorList>
            <person name="Dridi B."/>
        </authorList>
    </citation>
    <scope>NUCLEOTIDE SEQUENCE [LARGE SCALE GENOMIC DNA]</scope>
    <source>
        <strain evidence="11">bH819</strain>
    </source>
</reference>
<dbReference type="InterPro" id="IPR025110">
    <property type="entry name" value="AMP-bd_C"/>
</dbReference>
<dbReference type="FunFam" id="3.30.300.30:FF:000012">
    <property type="entry name" value="D-alanine--D-alanyl carrier protein ligase"/>
    <property type="match status" value="1"/>
</dbReference>
<dbReference type="CDD" id="cd05945">
    <property type="entry name" value="DltA"/>
    <property type="match status" value="1"/>
</dbReference>
<feature type="binding site" evidence="7">
    <location>
        <begin position="150"/>
        <end position="151"/>
    </location>
    <ligand>
        <name>ATP</name>
        <dbReference type="ChEBI" id="CHEBI:30616"/>
    </ligand>
</feature>
<dbReference type="EC" id="6.2.1.54" evidence="7"/>
<evidence type="ECO:0000313" key="10">
    <source>
        <dbReference type="EMBL" id="SLM85984.1"/>
    </source>
</evidence>
<dbReference type="PANTHER" id="PTHR45398">
    <property type="match status" value="1"/>
</dbReference>
<keyword evidence="2 7" id="KW-0436">Ligase</keyword>
<dbReference type="InterPro" id="IPR010072">
    <property type="entry name" value="DltA"/>
</dbReference>
<feature type="binding site" evidence="7">
    <location>
        <position position="195"/>
    </location>
    <ligand>
        <name>D-alanine</name>
        <dbReference type="ChEBI" id="CHEBI:57416"/>
    </ligand>
</feature>
<sequence length="503" mass="56817">MKNIILETVKKWSDEKAATIFFDEGTLSPTYSDLENQSDSLAFYLENNYQNKDNILVYGGQNSQMVTSFLACTKSGHGYIPVDAHTPVDRVQMILEESQATCVISLSEWPLNISDKVITLEKYETLTISGDKASLKHMVAGEDVYYTIFTSGTTGKPKGVQITYNNLESFCEWMLSDFSLKTGQRFLCQAPFSFDLSVMDLYPSLLTAGTLVPMEKNMVESFPLLFSSIPKMDLNVWVSTPSLVEICLLNPDFTGEKLPSLENFQFCGEELPHGVAQKLLERFPEAIIFNTYGPTEATVAITSVQITQDILDSNERLPLGRVKSDTRLIILNDEGQAQRKGEIGEIIIEGPGVSTGYFNNIEKTEEAFFSYEGKPAYKTGDAGLLKDGLLYYKGRLDFQIKWHGYRIELGDIDHHLMENSRIRHACVVPKYNKNHKVQQLIAYVVLECESDFEEKELTKVLKTELESSVMDYMIPQRFIYVDQLPLTSNGKVDRKALINEVNK</sequence>
<dbReference type="RefSeq" id="WP_086951609.1">
    <property type="nucleotide sequence ID" value="NZ_FWFD01000009.1"/>
</dbReference>
<dbReference type="NCBIfam" id="TIGR01733">
    <property type="entry name" value="AA-adenyl-dom"/>
    <property type="match status" value="1"/>
</dbReference>
<dbReference type="NCBIfam" id="NF003417">
    <property type="entry name" value="PRK04813.1"/>
    <property type="match status" value="1"/>
</dbReference>
<evidence type="ECO:0000256" key="4">
    <source>
        <dbReference type="ARBA" id="ARBA00022840"/>
    </source>
</evidence>
<evidence type="ECO:0000256" key="2">
    <source>
        <dbReference type="ARBA" id="ARBA00022598"/>
    </source>
</evidence>
<dbReference type="NCBIfam" id="TIGR01734">
    <property type="entry name" value="D-ala-DACP-lig"/>
    <property type="match status" value="1"/>
</dbReference>
<feature type="binding site" evidence="7">
    <location>
        <begin position="392"/>
        <end position="395"/>
    </location>
    <ligand>
        <name>ATP</name>
        <dbReference type="ChEBI" id="CHEBI:30616"/>
    </ligand>
</feature>
<name>A0A1X6WNU3_9ENTE</name>
<feature type="binding site" evidence="7">
    <location>
        <begin position="290"/>
        <end position="295"/>
    </location>
    <ligand>
        <name>ATP</name>
        <dbReference type="ChEBI" id="CHEBI:30616"/>
    </ligand>
</feature>
<keyword evidence="4 7" id="KW-0067">ATP-binding</keyword>
<dbReference type="InterPro" id="IPR045851">
    <property type="entry name" value="AMP-bd_C_sf"/>
</dbReference>
<feature type="binding site" evidence="7">
    <location>
        <position position="491"/>
    </location>
    <ligand>
        <name>D-alanine</name>
        <dbReference type="ChEBI" id="CHEBI:57416"/>
    </ligand>
</feature>
<feature type="binding site" evidence="7">
    <location>
        <position position="299"/>
    </location>
    <ligand>
        <name>D-alanine</name>
        <dbReference type="ChEBI" id="CHEBI:57416"/>
    </ligand>
</feature>
<dbReference type="AlphaFoldDB" id="A0A1X6WNU3"/>
<evidence type="ECO:0000256" key="3">
    <source>
        <dbReference type="ARBA" id="ARBA00022741"/>
    </source>
</evidence>
<dbReference type="Pfam" id="PF13193">
    <property type="entry name" value="AMP-binding_C"/>
    <property type="match status" value="1"/>
</dbReference>
<keyword evidence="11" id="KW-1185">Reference proteome</keyword>
<dbReference type="UniPathway" id="UPA00556"/>
<dbReference type="InterPro" id="IPR010071">
    <property type="entry name" value="AA_adenyl_dom"/>
</dbReference>
<proteinExistence type="inferred from homology"/>
<evidence type="ECO:0000256" key="5">
    <source>
        <dbReference type="ARBA" id="ARBA00054605"/>
    </source>
</evidence>